<feature type="region of interest" description="Disordered" evidence="1">
    <location>
        <begin position="138"/>
        <end position="185"/>
    </location>
</feature>
<organism evidence="2 3">
    <name type="scientific">Liparis tanakae</name>
    <name type="common">Tanaka's snailfish</name>
    <dbReference type="NCBI Taxonomy" id="230148"/>
    <lineage>
        <taxon>Eukaryota</taxon>
        <taxon>Metazoa</taxon>
        <taxon>Chordata</taxon>
        <taxon>Craniata</taxon>
        <taxon>Vertebrata</taxon>
        <taxon>Euteleostomi</taxon>
        <taxon>Actinopterygii</taxon>
        <taxon>Neopterygii</taxon>
        <taxon>Teleostei</taxon>
        <taxon>Neoteleostei</taxon>
        <taxon>Acanthomorphata</taxon>
        <taxon>Eupercaria</taxon>
        <taxon>Perciformes</taxon>
        <taxon>Cottioidei</taxon>
        <taxon>Cottales</taxon>
        <taxon>Liparidae</taxon>
        <taxon>Liparis</taxon>
    </lineage>
</organism>
<evidence type="ECO:0000313" key="2">
    <source>
        <dbReference type="EMBL" id="TNN25559.1"/>
    </source>
</evidence>
<sequence>MSQMIPSHVLRVGQTIRLEPGVQETTLRQHAGLTEPGADHDLDVSLDNLNQLILELDPTFQPIEVNRSPSCLSPPADAWDAAASRLPPAPGGRSPRSLPIGIPSGSAGRPSPSYGGVSCSPHGALVFCSSPAAALPPLPGGREARRAASPRPEHGGLRLSRSNRNSTASLLSTSTCSDTSYMLGR</sequence>
<feature type="compositionally biased region" description="Basic and acidic residues" evidence="1">
    <location>
        <begin position="142"/>
        <end position="156"/>
    </location>
</feature>
<reference evidence="2 3" key="1">
    <citation type="submission" date="2019-03" db="EMBL/GenBank/DDBJ databases">
        <title>First draft genome of Liparis tanakae, snailfish: a comprehensive survey of snailfish specific genes.</title>
        <authorList>
            <person name="Kim W."/>
            <person name="Song I."/>
            <person name="Jeong J.-H."/>
            <person name="Kim D."/>
            <person name="Kim S."/>
            <person name="Ryu S."/>
            <person name="Song J.Y."/>
            <person name="Lee S.K."/>
        </authorList>
    </citation>
    <scope>NUCLEOTIDE SEQUENCE [LARGE SCALE GENOMIC DNA]</scope>
    <source>
        <tissue evidence="2">Muscle</tissue>
    </source>
</reference>
<gene>
    <name evidence="2" type="ORF">EYF80_064310</name>
</gene>
<keyword evidence="3" id="KW-1185">Reference proteome</keyword>
<feature type="compositionally biased region" description="Low complexity" evidence="1">
    <location>
        <begin position="74"/>
        <end position="84"/>
    </location>
</feature>
<protein>
    <submittedName>
        <fullName evidence="2">Uncharacterized protein</fullName>
    </submittedName>
</protein>
<dbReference type="AlphaFoldDB" id="A0A4Z2E9R4"/>
<accession>A0A4Z2E9R4</accession>
<feature type="compositionally biased region" description="Low complexity" evidence="1">
    <location>
        <begin position="157"/>
        <end position="185"/>
    </location>
</feature>
<feature type="region of interest" description="Disordered" evidence="1">
    <location>
        <begin position="74"/>
        <end position="97"/>
    </location>
</feature>
<dbReference type="EMBL" id="SRLO01012209">
    <property type="protein sequence ID" value="TNN25559.1"/>
    <property type="molecule type" value="Genomic_DNA"/>
</dbReference>
<evidence type="ECO:0000256" key="1">
    <source>
        <dbReference type="SAM" id="MobiDB-lite"/>
    </source>
</evidence>
<dbReference type="Proteomes" id="UP000314294">
    <property type="component" value="Unassembled WGS sequence"/>
</dbReference>
<proteinExistence type="predicted"/>
<evidence type="ECO:0000313" key="3">
    <source>
        <dbReference type="Proteomes" id="UP000314294"/>
    </source>
</evidence>
<name>A0A4Z2E9R4_9TELE</name>
<comment type="caution">
    <text evidence="2">The sequence shown here is derived from an EMBL/GenBank/DDBJ whole genome shotgun (WGS) entry which is preliminary data.</text>
</comment>